<proteinExistence type="predicted"/>
<keyword evidence="1" id="KW-0812">Transmembrane</keyword>
<protein>
    <submittedName>
        <fullName evidence="2">Uncharacterized protein</fullName>
    </submittedName>
</protein>
<accession>A0A0F9BRV0</accession>
<keyword evidence="1" id="KW-1133">Transmembrane helix</keyword>
<dbReference type="AlphaFoldDB" id="A0A0F9BRV0"/>
<comment type="caution">
    <text evidence="2">The sequence shown here is derived from an EMBL/GenBank/DDBJ whole genome shotgun (WGS) entry which is preliminary data.</text>
</comment>
<organism evidence="2">
    <name type="scientific">marine sediment metagenome</name>
    <dbReference type="NCBI Taxonomy" id="412755"/>
    <lineage>
        <taxon>unclassified sequences</taxon>
        <taxon>metagenomes</taxon>
        <taxon>ecological metagenomes</taxon>
    </lineage>
</organism>
<feature type="transmembrane region" description="Helical" evidence="1">
    <location>
        <begin position="43"/>
        <end position="61"/>
    </location>
</feature>
<keyword evidence="1" id="KW-0472">Membrane</keyword>
<dbReference type="EMBL" id="LAZR01036518">
    <property type="protein sequence ID" value="KKL24630.1"/>
    <property type="molecule type" value="Genomic_DNA"/>
</dbReference>
<reference evidence="2" key="1">
    <citation type="journal article" date="2015" name="Nature">
        <title>Complex archaea that bridge the gap between prokaryotes and eukaryotes.</title>
        <authorList>
            <person name="Spang A."/>
            <person name="Saw J.H."/>
            <person name="Jorgensen S.L."/>
            <person name="Zaremba-Niedzwiedzka K."/>
            <person name="Martijn J."/>
            <person name="Lind A.E."/>
            <person name="van Eijk R."/>
            <person name="Schleper C."/>
            <person name="Guy L."/>
            <person name="Ettema T.J."/>
        </authorList>
    </citation>
    <scope>NUCLEOTIDE SEQUENCE</scope>
</reference>
<evidence type="ECO:0000256" key="1">
    <source>
        <dbReference type="SAM" id="Phobius"/>
    </source>
</evidence>
<evidence type="ECO:0000313" key="2">
    <source>
        <dbReference type="EMBL" id="KKL24630.1"/>
    </source>
</evidence>
<sequence length="98" mass="10983">MSKLANNAAKELFLITCVAQVLAEDLELPGNDIADHIDRAAEVFYVALIVLIVLVGLRMQWNKSEKFGKIMTDIGQTSIDFNSGEMHKWKRLMALTSM</sequence>
<gene>
    <name evidence="2" type="ORF">LCGC14_2413370</name>
</gene>
<name>A0A0F9BRV0_9ZZZZ</name>